<gene>
    <name evidence="2" type="ORF">CR513_24237</name>
</gene>
<reference evidence="2" key="1">
    <citation type="submission" date="2018-05" db="EMBL/GenBank/DDBJ databases">
        <title>Draft genome of Mucuna pruriens seed.</title>
        <authorList>
            <person name="Nnadi N.E."/>
            <person name="Vos R."/>
            <person name="Hasami M.H."/>
            <person name="Devisetty U.K."/>
            <person name="Aguiy J.C."/>
        </authorList>
    </citation>
    <scope>NUCLEOTIDE SEQUENCE [LARGE SCALE GENOMIC DNA]</scope>
    <source>
        <strain evidence="2">JCA_2017</strain>
    </source>
</reference>
<organism evidence="2 3">
    <name type="scientific">Mucuna pruriens</name>
    <name type="common">Velvet bean</name>
    <name type="synonym">Dolichos pruriens</name>
    <dbReference type="NCBI Taxonomy" id="157652"/>
    <lineage>
        <taxon>Eukaryota</taxon>
        <taxon>Viridiplantae</taxon>
        <taxon>Streptophyta</taxon>
        <taxon>Embryophyta</taxon>
        <taxon>Tracheophyta</taxon>
        <taxon>Spermatophyta</taxon>
        <taxon>Magnoliopsida</taxon>
        <taxon>eudicotyledons</taxon>
        <taxon>Gunneridae</taxon>
        <taxon>Pentapetalae</taxon>
        <taxon>rosids</taxon>
        <taxon>fabids</taxon>
        <taxon>Fabales</taxon>
        <taxon>Fabaceae</taxon>
        <taxon>Papilionoideae</taxon>
        <taxon>50 kb inversion clade</taxon>
        <taxon>NPAAA clade</taxon>
        <taxon>indigoferoid/millettioid clade</taxon>
        <taxon>Phaseoleae</taxon>
        <taxon>Mucuna</taxon>
    </lineage>
</organism>
<feature type="compositionally biased region" description="Basic and acidic residues" evidence="1">
    <location>
        <begin position="39"/>
        <end position="58"/>
    </location>
</feature>
<dbReference type="AlphaFoldDB" id="A0A371GSG0"/>
<proteinExistence type="predicted"/>
<feature type="compositionally biased region" description="Basic and acidic residues" evidence="1">
    <location>
        <begin position="67"/>
        <end position="94"/>
    </location>
</feature>
<name>A0A371GSG0_MUCPR</name>
<protein>
    <submittedName>
        <fullName evidence="2">Uncharacterized protein</fullName>
    </submittedName>
</protein>
<comment type="caution">
    <text evidence="2">The sequence shown here is derived from an EMBL/GenBank/DDBJ whole genome shotgun (WGS) entry which is preliminary data.</text>
</comment>
<keyword evidence="3" id="KW-1185">Reference proteome</keyword>
<feature type="non-terminal residue" evidence="2">
    <location>
        <position position="1"/>
    </location>
</feature>
<evidence type="ECO:0000256" key="1">
    <source>
        <dbReference type="SAM" id="MobiDB-lite"/>
    </source>
</evidence>
<evidence type="ECO:0000313" key="2">
    <source>
        <dbReference type="EMBL" id="RDX93487.1"/>
    </source>
</evidence>
<dbReference type="Proteomes" id="UP000257109">
    <property type="component" value="Unassembled WGS sequence"/>
</dbReference>
<evidence type="ECO:0000313" key="3">
    <source>
        <dbReference type="Proteomes" id="UP000257109"/>
    </source>
</evidence>
<accession>A0A371GSG0</accession>
<dbReference type="EMBL" id="QJKJ01004599">
    <property type="protein sequence ID" value="RDX93487.1"/>
    <property type="molecule type" value="Genomic_DNA"/>
</dbReference>
<feature type="region of interest" description="Disordered" evidence="1">
    <location>
        <begin position="31"/>
        <end position="119"/>
    </location>
</feature>
<sequence length="119" mass="13909">MYTLVTFFLTREITKAKRIDLGVEVFSDMILVHKPKTSGGREPRENKKPRSQHRRTDTRNTITCHQAEAEDAKNQDPHFEHKPQNPDRQVERTSRLRGLINTMADSQEEDPQAQSRRNI</sequence>